<keyword evidence="2" id="KW-0418">Kinase</keyword>
<keyword evidence="2" id="KW-0808">Transferase</keyword>
<accession>A0A1W1EAV4</accession>
<dbReference type="AlphaFoldDB" id="A0A1W1EAV4"/>
<proteinExistence type="predicted"/>
<gene>
    <name evidence="2" type="ORF">MNB_SV-4-144</name>
</gene>
<dbReference type="Gene3D" id="3.90.1200.10">
    <property type="match status" value="1"/>
</dbReference>
<feature type="domain" description="Aminoglycoside phosphotransferase" evidence="1">
    <location>
        <begin position="20"/>
        <end position="230"/>
    </location>
</feature>
<sequence>MNEHEALKNWLEGYGIDAVLKPLAGDASLRKYYRIEDPLHSGIVMDASEQPESVAPFVDIAHRLFEAGVRTPKINAFDLERGFVFMEDLGNRHFYDALQTEGTHYYPKAVETIAKMQKTDTSGLPPYDRAFLLFEMGLMQEWYFEKYLGMVLSEEEKKRIEMTCEEIADVVLEQPQGLFVHRDYHSRNLMFDCNDEIVVIDFQDARAGALTYDLVSLLKDVYVELSQKEVVRLALYFKDISGVDVDEATFMKWFDFMGLQRHIKILGIFARLALRDGKPGYLNNIPLTLKYILEAAKKYEETQPFAVWLGEVIG</sequence>
<dbReference type="InterPro" id="IPR011009">
    <property type="entry name" value="Kinase-like_dom_sf"/>
</dbReference>
<protein>
    <submittedName>
        <fullName evidence="2">COG3178: Predicted phosphotransferase related to Ser/Thr protein kinases</fullName>
    </submittedName>
</protein>
<name>A0A1W1EAV4_9ZZZZ</name>
<dbReference type="Gene3D" id="3.30.200.20">
    <property type="entry name" value="Phosphorylase Kinase, domain 1"/>
    <property type="match status" value="1"/>
</dbReference>
<evidence type="ECO:0000259" key="1">
    <source>
        <dbReference type="Pfam" id="PF01636"/>
    </source>
</evidence>
<organism evidence="2">
    <name type="scientific">hydrothermal vent metagenome</name>
    <dbReference type="NCBI Taxonomy" id="652676"/>
    <lineage>
        <taxon>unclassified sequences</taxon>
        <taxon>metagenomes</taxon>
        <taxon>ecological metagenomes</taxon>
    </lineage>
</organism>
<dbReference type="Pfam" id="PF01636">
    <property type="entry name" value="APH"/>
    <property type="match status" value="1"/>
</dbReference>
<dbReference type="GO" id="GO:0016301">
    <property type="term" value="F:kinase activity"/>
    <property type="evidence" value="ECO:0007669"/>
    <property type="project" value="UniProtKB-KW"/>
</dbReference>
<evidence type="ECO:0000313" key="2">
    <source>
        <dbReference type="EMBL" id="SFV91092.1"/>
    </source>
</evidence>
<dbReference type="EMBL" id="FPIB01000028">
    <property type="protein sequence ID" value="SFV91092.1"/>
    <property type="molecule type" value="Genomic_DNA"/>
</dbReference>
<dbReference type="SUPFAM" id="SSF56112">
    <property type="entry name" value="Protein kinase-like (PK-like)"/>
    <property type="match status" value="1"/>
</dbReference>
<reference evidence="2" key="1">
    <citation type="submission" date="2016-10" db="EMBL/GenBank/DDBJ databases">
        <authorList>
            <person name="de Groot N.N."/>
        </authorList>
    </citation>
    <scope>NUCLEOTIDE SEQUENCE</scope>
</reference>
<dbReference type="InterPro" id="IPR002575">
    <property type="entry name" value="Aminoglycoside_PTrfase"/>
</dbReference>